<organism evidence="4 5">
    <name type="scientific">Fragilariopsis cylindrus CCMP1102</name>
    <dbReference type="NCBI Taxonomy" id="635003"/>
    <lineage>
        <taxon>Eukaryota</taxon>
        <taxon>Sar</taxon>
        <taxon>Stramenopiles</taxon>
        <taxon>Ochrophyta</taxon>
        <taxon>Bacillariophyta</taxon>
        <taxon>Bacillariophyceae</taxon>
        <taxon>Bacillariophycidae</taxon>
        <taxon>Bacillariales</taxon>
        <taxon>Bacillariaceae</taxon>
        <taxon>Fragilariopsis</taxon>
    </lineage>
</organism>
<reference evidence="4 5" key="1">
    <citation type="submission" date="2016-09" db="EMBL/GenBank/DDBJ databases">
        <title>Extensive genetic diversity and differential bi-allelic expression allows diatom success in the polar Southern Ocean.</title>
        <authorList>
            <consortium name="DOE Joint Genome Institute"/>
            <person name="Mock T."/>
            <person name="Otillar R.P."/>
            <person name="Strauss J."/>
            <person name="Dupont C."/>
            <person name="Frickenhaus S."/>
            <person name="Maumus F."/>
            <person name="Mcmullan M."/>
            <person name="Sanges R."/>
            <person name="Schmutz J."/>
            <person name="Toseland A."/>
            <person name="Valas R."/>
            <person name="Veluchamy A."/>
            <person name="Ward B.J."/>
            <person name="Allen A."/>
            <person name="Barry K."/>
            <person name="Falciatore A."/>
            <person name="Ferrante M."/>
            <person name="Fortunato A.E."/>
            <person name="Gloeckner G."/>
            <person name="Gruber A."/>
            <person name="Hipkin R."/>
            <person name="Janech M."/>
            <person name="Kroth P."/>
            <person name="Leese F."/>
            <person name="Lindquist E."/>
            <person name="Lyon B.R."/>
            <person name="Martin J."/>
            <person name="Mayer C."/>
            <person name="Parker M."/>
            <person name="Quesneville H."/>
            <person name="Raymond J."/>
            <person name="Uhlig C."/>
            <person name="Valentin K.U."/>
            <person name="Worden A.Z."/>
            <person name="Armbrust E.V."/>
            <person name="Bowler C."/>
            <person name="Green B."/>
            <person name="Moulton V."/>
            <person name="Van Oosterhout C."/>
            <person name="Grigoriev I."/>
        </authorList>
    </citation>
    <scope>NUCLEOTIDE SEQUENCE [LARGE SCALE GENOMIC DNA]</scope>
    <source>
        <strain evidence="4 5">CCMP1102</strain>
    </source>
</reference>
<dbReference type="Gene3D" id="2.170.270.10">
    <property type="entry name" value="SET domain"/>
    <property type="match status" value="1"/>
</dbReference>
<dbReference type="EMBL" id="KV784353">
    <property type="protein sequence ID" value="OEU22991.1"/>
    <property type="molecule type" value="Genomic_DNA"/>
</dbReference>
<dbReference type="Pfam" id="PF00856">
    <property type="entry name" value="SET"/>
    <property type="match status" value="1"/>
</dbReference>
<keyword evidence="2" id="KW-0812">Transmembrane</keyword>
<keyword evidence="2" id="KW-0472">Membrane</keyword>
<accession>A0A1E7FXW5</accession>
<feature type="region of interest" description="Disordered" evidence="1">
    <location>
        <begin position="411"/>
        <end position="430"/>
    </location>
</feature>
<keyword evidence="2" id="KW-1133">Transmembrane helix</keyword>
<evidence type="ECO:0000313" key="4">
    <source>
        <dbReference type="EMBL" id="OEU22991.1"/>
    </source>
</evidence>
<sequence length="560" mass="63877">MKGNPGGRNASRLGYRRSLMLLSFVATIGLGCDFYLAESAIPHGGLGVFTAKPLEKGAPAQPWPDICVYLTDANSRKGTEIDTHTWQKYRFGAQWLGGRTDPRAACMGLVTTFNSMGMKMYASARPAADPFLIHTNGGLDRSKDPGAGAITQYYGATSETTRNLDAGEELMLRDTGHGGDQYNLDSAKEDGRQHLNIETVPPPKRAPEWLQKHGMCLDNLIVKTATDPSMGRGAFVKRFLSKGTVVAPAPLQMYPKRSKFSVPMSNNDRHEFERKHKMKYETEQLFVNYCFQPKGSTLLLYPYGAGVGLINHSSNKSKINVILKWSDHHMNHSPQWLDSTLSLDQFWKMQYPGSLILDFVATRNIREGEEIFMDYGPEWEKAWNDHVQKWEPDIIATKNYAYPWDEMKNHGITKNDGSNEEGKQQHKSLKPFRTLGEQETSPYPNNLMTVCDTRNWSDDRDDRMKWRPSLHWSENLAECRVLSRTYNSKEETYTYEVNVWPDKCSTGGRHRTCIDYDVPHNAIRFVDKPFQSDQHLANAFRHPIGFPDHLTPHFWRNERS</sequence>
<evidence type="ECO:0000313" key="5">
    <source>
        <dbReference type="Proteomes" id="UP000095751"/>
    </source>
</evidence>
<evidence type="ECO:0000259" key="3">
    <source>
        <dbReference type="PROSITE" id="PS50280"/>
    </source>
</evidence>
<dbReference type="InterPro" id="IPR001214">
    <property type="entry name" value="SET_dom"/>
</dbReference>
<dbReference type="InParanoid" id="A0A1E7FXW5"/>
<dbReference type="Proteomes" id="UP000095751">
    <property type="component" value="Unassembled WGS sequence"/>
</dbReference>
<keyword evidence="5" id="KW-1185">Reference proteome</keyword>
<dbReference type="InterPro" id="IPR046341">
    <property type="entry name" value="SET_dom_sf"/>
</dbReference>
<evidence type="ECO:0000256" key="1">
    <source>
        <dbReference type="SAM" id="MobiDB-lite"/>
    </source>
</evidence>
<dbReference type="KEGG" id="fcy:FRACYDRAFT_223683"/>
<evidence type="ECO:0000256" key="2">
    <source>
        <dbReference type="SAM" id="Phobius"/>
    </source>
</evidence>
<feature type="transmembrane region" description="Helical" evidence="2">
    <location>
        <begin position="20"/>
        <end position="37"/>
    </location>
</feature>
<protein>
    <recommendedName>
        <fullName evidence="3">SET domain-containing protein</fullName>
    </recommendedName>
</protein>
<dbReference type="AlphaFoldDB" id="A0A1E7FXW5"/>
<dbReference type="SUPFAM" id="SSF82199">
    <property type="entry name" value="SET domain"/>
    <property type="match status" value="1"/>
</dbReference>
<dbReference type="PROSITE" id="PS51257">
    <property type="entry name" value="PROKAR_LIPOPROTEIN"/>
    <property type="match status" value="1"/>
</dbReference>
<name>A0A1E7FXW5_9STRA</name>
<gene>
    <name evidence="4" type="ORF">FRACYDRAFT_223683</name>
</gene>
<feature type="domain" description="SET" evidence="3">
    <location>
        <begin position="218"/>
        <end position="376"/>
    </location>
</feature>
<dbReference type="OrthoDB" id="5560686at2759"/>
<dbReference type="PROSITE" id="PS50280">
    <property type="entry name" value="SET"/>
    <property type="match status" value="1"/>
</dbReference>
<proteinExistence type="predicted"/>